<organism evidence="2 3">
    <name type="scientific">Ornithinimicrobium humiphilum</name>
    <dbReference type="NCBI Taxonomy" id="125288"/>
    <lineage>
        <taxon>Bacteria</taxon>
        <taxon>Bacillati</taxon>
        <taxon>Actinomycetota</taxon>
        <taxon>Actinomycetes</taxon>
        <taxon>Micrococcales</taxon>
        <taxon>Ornithinimicrobiaceae</taxon>
        <taxon>Ornithinimicrobium</taxon>
    </lineage>
</organism>
<reference evidence="2 3" key="1">
    <citation type="submission" date="2019-06" db="EMBL/GenBank/DDBJ databases">
        <title>Sequencing the genomes of 1000 actinobacteria strains.</title>
        <authorList>
            <person name="Klenk H.-P."/>
        </authorList>
    </citation>
    <scope>NUCLEOTIDE SEQUENCE [LARGE SCALE GENOMIC DNA]</scope>
    <source>
        <strain evidence="2 3">DSM 12362</strain>
    </source>
</reference>
<dbReference type="NCBIfam" id="TIGR03624">
    <property type="entry name" value="putative hydrolase"/>
    <property type="match status" value="1"/>
</dbReference>
<dbReference type="RefSeq" id="WP_141817301.1">
    <property type="nucleotide sequence ID" value="NZ_BAAAIL010000003.1"/>
</dbReference>
<dbReference type="SUPFAM" id="SSF55486">
    <property type="entry name" value="Metalloproteases ('zincins'), catalytic domain"/>
    <property type="match status" value="1"/>
</dbReference>
<feature type="compositionally biased region" description="Basic and acidic residues" evidence="1">
    <location>
        <begin position="11"/>
        <end position="23"/>
    </location>
</feature>
<name>A0A543KKE2_9MICO</name>
<dbReference type="NCBIfam" id="TIGR03883">
    <property type="entry name" value="DUF2342_F420"/>
    <property type="match status" value="1"/>
</dbReference>
<evidence type="ECO:0000313" key="2">
    <source>
        <dbReference type="EMBL" id="TQM95557.1"/>
    </source>
</evidence>
<proteinExistence type="predicted"/>
<keyword evidence="3" id="KW-1185">Reference proteome</keyword>
<dbReference type="AlphaFoldDB" id="A0A543KKE2"/>
<dbReference type="PANTHER" id="PTHR39420:SF1">
    <property type="entry name" value="HYDROLASE"/>
    <property type="match status" value="1"/>
</dbReference>
<protein>
    <submittedName>
        <fullName evidence="2">Putative hydrolase/coenzyme F420 biosynthesis associated uncharacterized protein</fullName>
    </submittedName>
</protein>
<keyword evidence="2" id="KW-0378">Hydrolase</keyword>
<dbReference type="EMBL" id="VFPU01000001">
    <property type="protein sequence ID" value="TQM95557.1"/>
    <property type="molecule type" value="Genomic_DNA"/>
</dbReference>
<dbReference type="GO" id="GO:0016787">
    <property type="term" value="F:hydrolase activity"/>
    <property type="evidence" value="ECO:0007669"/>
    <property type="project" value="UniProtKB-KW"/>
</dbReference>
<comment type="caution">
    <text evidence="2">The sequence shown here is derived from an EMBL/GenBank/DDBJ whole genome shotgun (WGS) entry which is preliminary data.</text>
</comment>
<sequence>MSATPAAPVPPDHDPSDGHDVRGSDLVDWDFAAAAASRLVRPGPRAARGEIEALVAELRSAGERAVDPVATTARLSTPPGTPPALVVDRPGWIRANAASMGAMLAPVLDDVVARKRDADRARAEEAGRALTPVGETAQRFGSTVTGTEVAGILSWISTKVLGQYDLAPQGTPRLMFVAPNILGVERDLGVDPSDFRLWVALHEETHRVQFTAVPWLRRHVIDSARSIGAEMMPDPDDMSHRLGEVLAQLPGVLRGETDITQVLATPAQRERLAEITAVMSLLEGHADVVMDEVGPQVVPTVAQIRRKFDQRRKGAGNVDKMLRRLLGMDAKMRQYRDGAAFVRGVIDEVGVDGFNQVWTAPETLPRPTEIADPRAWVARVHG</sequence>
<dbReference type="PANTHER" id="PTHR39420">
    <property type="match status" value="1"/>
</dbReference>
<gene>
    <name evidence="2" type="ORF">FB476_0402</name>
</gene>
<evidence type="ECO:0000256" key="1">
    <source>
        <dbReference type="SAM" id="MobiDB-lite"/>
    </source>
</evidence>
<accession>A0A543KKE2</accession>
<dbReference type="InterPro" id="IPR042271">
    <property type="entry name" value="Zinicin_2_N"/>
</dbReference>
<dbReference type="Proteomes" id="UP000315133">
    <property type="component" value="Unassembled WGS sequence"/>
</dbReference>
<dbReference type="Pfam" id="PF10103">
    <property type="entry name" value="Zincin_2"/>
    <property type="match status" value="1"/>
</dbReference>
<dbReference type="Gene3D" id="1.20.150.30">
    <property type="entry name" value="Zincin-like metallopeptidase, N-terminal domain"/>
    <property type="match status" value="1"/>
</dbReference>
<dbReference type="InterPro" id="IPR022454">
    <property type="entry name" value="CHP03883_F420-assoc"/>
</dbReference>
<dbReference type="OrthoDB" id="142939at2"/>
<dbReference type="InterPro" id="IPR018766">
    <property type="entry name" value="Zinicin_2"/>
</dbReference>
<feature type="region of interest" description="Disordered" evidence="1">
    <location>
        <begin position="1"/>
        <end position="23"/>
    </location>
</feature>
<evidence type="ECO:0000313" key="3">
    <source>
        <dbReference type="Proteomes" id="UP000315133"/>
    </source>
</evidence>